<dbReference type="InterPro" id="IPR000160">
    <property type="entry name" value="GGDEF_dom"/>
</dbReference>
<feature type="transmembrane region" description="Helical" evidence="1">
    <location>
        <begin position="89"/>
        <end position="108"/>
    </location>
</feature>
<feature type="domain" description="GGDEF" evidence="3">
    <location>
        <begin position="176"/>
        <end position="315"/>
    </location>
</feature>
<evidence type="ECO:0000259" key="2">
    <source>
        <dbReference type="PROSITE" id="PS50883"/>
    </source>
</evidence>
<dbReference type="InterPro" id="IPR035919">
    <property type="entry name" value="EAL_sf"/>
</dbReference>
<accession>A0A1I1PG76</accession>
<evidence type="ECO:0000256" key="1">
    <source>
        <dbReference type="SAM" id="Phobius"/>
    </source>
</evidence>
<dbReference type="InterPro" id="IPR001633">
    <property type="entry name" value="EAL_dom"/>
</dbReference>
<dbReference type="AlphaFoldDB" id="A0A1I1PG76"/>
<gene>
    <name evidence="4" type="ORF">SAMN02910406_03060</name>
</gene>
<organism evidence="4 5">
    <name type="scientific">Ruminococcus albus</name>
    <dbReference type="NCBI Taxonomy" id="1264"/>
    <lineage>
        <taxon>Bacteria</taxon>
        <taxon>Bacillati</taxon>
        <taxon>Bacillota</taxon>
        <taxon>Clostridia</taxon>
        <taxon>Eubacteriales</taxon>
        <taxon>Oscillospiraceae</taxon>
        <taxon>Ruminococcus</taxon>
    </lineage>
</organism>
<dbReference type="InterPro" id="IPR043128">
    <property type="entry name" value="Rev_trsase/Diguanyl_cyclase"/>
</dbReference>
<dbReference type="PROSITE" id="PS50887">
    <property type="entry name" value="GGDEF"/>
    <property type="match status" value="1"/>
</dbReference>
<dbReference type="CDD" id="cd01948">
    <property type="entry name" value="EAL"/>
    <property type="match status" value="1"/>
</dbReference>
<dbReference type="EMBL" id="FOKQ01000034">
    <property type="protein sequence ID" value="SFD08839.1"/>
    <property type="molecule type" value="Genomic_DNA"/>
</dbReference>
<dbReference type="InterPro" id="IPR029787">
    <property type="entry name" value="Nucleotide_cyclase"/>
</dbReference>
<keyword evidence="1" id="KW-0812">Transmembrane</keyword>
<protein>
    <submittedName>
        <fullName evidence="4">Diguanylate cyclase (GGDEF) domain-containing protein</fullName>
    </submittedName>
</protein>
<dbReference type="RefSeq" id="WP_074962873.1">
    <property type="nucleotide sequence ID" value="NZ_FOKQ01000034.1"/>
</dbReference>
<dbReference type="PANTHER" id="PTHR33121:SF70">
    <property type="entry name" value="SIGNALING PROTEIN YKOW"/>
    <property type="match status" value="1"/>
</dbReference>
<dbReference type="PROSITE" id="PS50883">
    <property type="entry name" value="EAL"/>
    <property type="match status" value="1"/>
</dbReference>
<dbReference type="SMART" id="SM00052">
    <property type="entry name" value="EAL"/>
    <property type="match status" value="1"/>
</dbReference>
<dbReference type="PANTHER" id="PTHR33121">
    <property type="entry name" value="CYCLIC DI-GMP PHOSPHODIESTERASE PDEF"/>
    <property type="match status" value="1"/>
</dbReference>
<dbReference type="OrthoDB" id="9762141at2"/>
<keyword evidence="1" id="KW-0472">Membrane</keyword>
<reference evidence="4 5" key="1">
    <citation type="submission" date="2016-10" db="EMBL/GenBank/DDBJ databases">
        <authorList>
            <person name="de Groot N.N."/>
        </authorList>
    </citation>
    <scope>NUCLEOTIDE SEQUENCE [LARGE SCALE GENOMIC DNA]</scope>
    <source>
        <strain evidence="4 5">AR67</strain>
    </source>
</reference>
<feature type="transmembrane region" description="Helical" evidence="1">
    <location>
        <begin position="27"/>
        <end position="48"/>
    </location>
</feature>
<dbReference type="SMART" id="SM00267">
    <property type="entry name" value="GGDEF"/>
    <property type="match status" value="1"/>
</dbReference>
<evidence type="ECO:0000313" key="5">
    <source>
        <dbReference type="Proteomes" id="UP000182192"/>
    </source>
</evidence>
<dbReference type="NCBIfam" id="TIGR00254">
    <property type="entry name" value="GGDEF"/>
    <property type="match status" value="1"/>
</dbReference>
<dbReference type="Gene3D" id="3.20.20.450">
    <property type="entry name" value="EAL domain"/>
    <property type="match status" value="1"/>
</dbReference>
<dbReference type="Proteomes" id="UP000182192">
    <property type="component" value="Unassembled WGS sequence"/>
</dbReference>
<dbReference type="GO" id="GO:0071111">
    <property type="term" value="F:cyclic-guanylate-specific phosphodiesterase activity"/>
    <property type="evidence" value="ECO:0007669"/>
    <property type="project" value="InterPro"/>
</dbReference>
<dbReference type="eggNOG" id="COG5001">
    <property type="taxonomic scope" value="Bacteria"/>
</dbReference>
<feature type="transmembrane region" description="Helical" evidence="1">
    <location>
        <begin position="60"/>
        <end position="82"/>
    </location>
</feature>
<name>A0A1I1PG76_RUMAL</name>
<dbReference type="CDD" id="cd01949">
    <property type="entry name" value="GGDEF"/>
    <property type="match status" value="1"/>
</dbReference>
<evidence type="ECO:0000259" key="3">
    <source>
        <dbReference type="PROSITE" id="PS50887"/>
    </source>
</evidence>
<evidence type="ECO:0000313" key="4">
    <source>
        <dbReference type="EMBL" id="SFD08839.1"/>
    </source>
</evidence>
<dbReference type="InterPro" id="IPR050706">
    <property type="entry name" value="Cyclic-di-GMP_PDE-like"/>
</dbReference>
<dbReference type="SUPFAM" id="SSF141868">
    <property type="entry name" value="EAL domain-like"/>
    <property type="match status" value="1"/>
</dbReference>
<dbReference type="Pfam" id="PF00990">
    <property type="entry name" value="GGDEF"/>
    <property type="match status" value="1"/>
</dbReference>
<feature type="domain" description="EAL" evidence="2">
    <location>
        <begin position="323"/>
        <end position="576"/>
    </location>
</feature>
<feature type="transmembrane region" description="Helical" evidence="1">
    <location>
        <begin position="114"/>
        <end position="134"/>
    </location>
</feature>
<proteinExistence type="predicted"/>
<keyword evidence="1" id="KW-1133">Transmembrane helix</keyword>
<sequence>MIKQEKKSNSIPDTLARILGKKAAPKGLFFILLVMYLGATAIVGISAGSQKVLSIAGSTIGVYAFAGVFSAISNIAVMFMAVYFGKKGFLTSLFFLILQFPMMVNGIINHHNLQSLPGAFTNILTIIAVIVIYVNNEKIDRFQQNISEQAVTDMMTGLPNRFASQELVETLLNDGEKFAVVSIDFDSFKSINDTMGRDVGSKLIVKIAEKWKNSANNGETGTVDFITRQCGDEFTLIIRGYKNDEDILATIKHYQRLLEEKVTIDGCDMFVRGSFGYALYPDDADISDHLFTYADAAMYEVKRMNSSEKVMRFSKELMKIERTLEIERKLRKALEDDTIIFELQPQFDMAHRLRGFESLARIDDGKGNVLTPTEFIPVAEKVGLVDKVDLKVFRSSAEFFGELFRKTGARITLSVNVSVRHLMKNGFLEEVRSILKSSGLPPEMLEIEITESVLIESAEKALQCINEIKEMGVKIAIDDFGTGYSSLSYLYSFPADLLKVDKSFIDKMNTNESSKQYVAAIISIGHIMKFDVISEGVEDEEQLDTLKDIGCDYIQGFIWGRPLTKEDAEKLVLSQVSA</sequence>
<dbReference type="Pfam" id="PF00563">
    <property type="entry name" value="EAL"/>
    <property type="match status" value="1"/>
</dbReference>
<dbReference type="Gene3D" id="3.30.70.270">
    <property type="match status" value="1"/>
</dbReference>
<dbReference type="SUPFAM" id="SSF55073">
    <property type="entry name" value="Nucleotide cyclase"/>
    <property type="match status" value="1"/>
</dbReference>